<organism evidence="2 3">
    <name type="scientific">Eumeta variegata</name>
    <name type="common">Bagworm moth</name>
    <name type="synonym">Eumeta japonica</name>
    <dbReference type="NCBI Taxonomy" id="151549"/>
    <lineage>
        <taxon>Eukaryota</taxon>
        <taxon>Metazoa</taxon>
        <taxon>Ecdysozoa</taxon>
        <taxon>Arthropoda</taxon>
        <taxon>Hexapoda</taxon>
        <taxon>Insecta</taxon>
        <taxon>Pterygota</taxon>
        <taxon>Neoptera</taxon>
        <taxon>Endopterygota</taxon>
        <taxon>Lepidoptera</taxon>
        <taxon>Glossata</taxon>
        <taxon>Ditrysia</taxon>
        <taxon>Tineoidea</taxon>
        <taxon>Psychidae</taxon>
        <taxon>Oiketicinae</taxon>
        <taxon>Eumeta</taxon>
    </lineage>
</organism>
<gene>
    <name evidence="2" type="ORF">EVAR_38225_1</name>
</gene>
<evidence type="ECO:0000313" key="3">
    <source>
        <dbReference type="Proteomes" id="UP000299102"/>
    </source>
</evidence>
<dbReference type="Proteomes" id="UP000299102">
    <property type="component" value="Unassembled WGS sequence"/>
</dbReference>
<dbReference type="EMBL" id="BGZK01000835">
    <property type="protein sequence ID" value="GBP62223.1"/>
    <property type="molecule type" value="Genomic_DNA"/>
</dbReference>
<dbReference type="AlphaFoldDB" id="A0A4C1XGB5"/>
<reference evidence="2 3" key="1">
    <citation type="journal article" date="2019" name="Commun. Biol.">
        <title>The bagworm genome reveals a unique fibroin gene that provides high tensile strength.</title>
        <authorList>
            <person name="Kono N."/>
            <person name="Nakamura H."/>
            <person name="Ohtoshi R."/>
            <person name="Tomita M."/>
            <person name="Numata K."/>
            <person name="Arakawa K."/>
        </authorList>
    </citation>
    <scope>NUCLEOTIDE SEQUENCE [LARGE SCALE GENOMIC DNA]</scope>
</reference>
<evidence type="ECO:0000256" key="1">
    <source>
        <dbReference type="SAM" id="MobiDB-lite"/>
    </source>
</evidence>
<proteinExistence type="predicted"/>
<keyword evidence="3" id="KW-1185">Reference proteome</keyword>
<name>A0A4C1XGB5_EUMVA</name>
<protein>
    <submittedName>
        <fullName evidence="2">Uncharacterized protein</fullName>
    </submittedName>
</protein>
<sequence length="92" mass="10101">MAFGGRSPIGARVALIGLKLERLKVSLRLKENSCSTSPRRSAGGAGGAPPGRRPPLRRLPTYWSRKSRKICCAKCRLNTERRSSAIRGRARL</sequence>
<comment type="caution">
    <text evidence="2">The sequence shown here is derived from an EMBL/GenBank/DDBJ whole genome shotgun (WGS) entry which is preliminary data.</text>
</comment>
<accession>A0A4C1XGB5</accession>
<evidence type="ECO:0000313" key="2">
    <source>
        <dbReference type="EMBL" id="GBP62223.1"/>
    </source>
</evidence>
<feature type="region of interest" description="Disordered" evidence="1">
    <location>
        <begin position="31"/>
        <end position="59"/>
    </location>
</feature>